<evidence type="ECO:0000256" key="8">
    <source>
        <dbReference type="ARBA" id="ARBA00047995"/>
    </source>
</evidence>
<dbReference type="GO" id="GO:0009378">
    <property type="term" value="F:four-way junction helicase activity"/>
    <property type="evidence" value="ECO:0007669"/>
    <property type="project" value="TreeGrafter"/>
</dbReference>
<sequence>MASSDTDEFDSFALDEADLRRIDALSKVPSDSQISAQSHHSLSRPSRPPPPPMVQTRFSYTAKTITHISPSAKYNQPRPPPLRPPAPIPSSSHQYSDEFAMDITPESLQEIDHAIATGVGTASRLRQMNLFGERAQVDEFDVGSSQGLVRKVGKVWDRAEWEKKVAMRKKTGKPWDQEEEEGEEEEEAETGFDQFPAPVVPLGDLPPLKHAFDAEAGKTWIYPINLPLRSYQLNIVRKSLFTNTLVALPTGLGKTFVAGVVMLNYNRWFPTGKIFFIAPTKPLVNQQAQAFPETCGFLNSKVAVLMGDTNKDVRQQTYPEKSVFFMTAQTMMNDLQNGRLDPREVILLVVDEAHKATSNHSYCQVVRFLQSRNHNFRILALTATPSGKVEGVQSLIDNLHLSHIEIRDEESLDLKAYVHKKNTELVLVPMTPNVIKLKDMLSEIMQPMINQLIKGGIFKEYESDPTRLHAFRAHAARTQCMRQKNFKYQQVLTKLESYARAMGYLLEHSISMFQRTIADKIPKKDTPASNSKELRAIGAAIEEMKVEGGYVPHAKMDRLKSLLLDHFAPREPGDGKGDLNPDTTRVMVFCMYRDCVEEIVTMLNKESPLLRAVPFVGQATDKSGRKGLKQAEQIQVIKDFKCGKINVLVATSIGEEGLDIGSVDKIICYDAQKSSVRMLQRIGRTGRKREGSIYVLMGEGREESSWDKAKESYESVQMAITKGAILELYDDVPRILPPECKPQLVQKVVPIDDGPPVVQDTKPRRASKIKQTKTSKETAGAARRGAAIPTGASLGFVNARALTSGSNKKKNVEVDPMGIDSDSDDLAIEMGPAFSTFSRSVSENEVKLRGAINMKGKGKERDRVRGVDETRTFKRSRTLDDPFVGKRSIGTRPAPRTDSEEAAAAAAAAAVGTTAALMAVSIVPEGEEDEDEEKEVIVIPSSTPSPVQPKGKGRDRQPPARHGHSPSPTSRAATPTELDGVSLPKDVAAQAGFDKIDPAWVLDDSFDQFEDSSVFSPGLVTAAASKLDTFHSDSRRGLASTSRYTTLNTRTPVRSTAPQTPIIRSTALVSSIPQQIDQSWILADDDEDHFELQNQFEIGTGFKPSSELRTVNPTPESQARKMLPPMSTRPLSSPFVGSPFESTQAVRRPGARPRVRAVAASSSPVAPSPLKRVRATRPAEKEEEEDEEEEDDDMSSFIERRQQRKKKPKKMSVKGPSWYRGVVPDEMKRFYDRTAGDERDDDAILSDDGSAIMDEETEEDRAFAGDFQATQVPKGYNQQAAYLTGLRSPSQDDNGKGPRFTTTRADAVKPFKRYSRPSSEDERDGRQSGSEEDDYYLEDSFCAGDDETIEYDESSELF</sequence>
<dbReference type="CDD" id="cd12091">
    <property type="entry name" value="FANCM_ID"/>
    <property type="match status" value="1"/>
</dbReference>
<dbReference type="GO" id="GO:0005634">
    <property type="term" value="C:nucleus"/>
    <property type="evidence" value="ECO:0007669"/>
    <property type="project" value="UniProtKB-SubCell"/>
</dbReference>
<dbReference type="InterPro" id="IPR044749">
    <property type="entry name" value="FANCM_DEXDc"/>
</dbReference>
<keyword evidence="3" id="KW-0547">Nucleotide-binding</keyword>
<feature type="region of interest" description="Disordered" evidence="10">
    <location>
        <begin position="68"/>
        <end position="94"/>
    </location>
</feature>
<feature type="compositionally biased region" description="Polar residues" evidence="10">
    <location>
        <begin position="1107"/>
        <end position="1117"/>
    </location>
</feature>
<feature type="compositionally biased region" description="Acidic residues" evidence="10">
    <location>
        <begin position="177"/>
        <end position="190"/>
    </location>
</feature>
<dbReference type="EC" id="3.6.4.12" evidence="9"/>
<evidence type="ECO:0000256" key="10">
    <source>
        <dbReference type="SAM" id="MobiDB-lite"/>
    </source>
</evidence>
<dbReference type="SUPFAM" id="SSF52540">
    <property type="entry name" value="P-loop containing nucleoside triphosphate hydrolases"/>
    <property type="match status" value="1"/>
</dbReference>
<dbReference type="GO" id="GO:0043138">
    <property type="term" value="F:3'-5' DNA helicase activity"/>
    <property type="evidence" value="ECO:0007669"/>
    <property type="project" value="InterPro"/>
</dbReference>
<evidence type="ECO:0000256" key="6">
    <source>
        <dbReference type="ARBA" id="ARBA00022840"/>
    </source>
</evidence>
<feature type="compositionally biased region" description="Pro residues" evidence="10">
    <location>
        <begin position="77"/>
        <end position="88"/>
    </location>
</feature>
<dbReference type="Gene3D" id="3.40.50.300">
    <property type="entry name" value="P-loop containing nucleotide triphosphate hydrolases"/>
    <property type="match status" value="2"/>
</dbReference>
<feature type="region of interest" description="Disordered" evidence="10">
    <location>
        <begin position="1103"/>
        <end position="1219"/>
    </location>
</feature>
<evidence type="ECO:0000259" key="12">
    <source>
        <dbReference type="PROSITE" id="PS51194"/>
    </source>
</evidence>
<keyword evidence="6" id="KW-0067">ATP-binding</keyword>
<evidence type="ECO:0000259" key="11">
    <source>
        <dbReference type="PROSITE" id="PS51192"/>
    </source>
</evidence>
<feature type="compositionally biased region" description="Acidic residues" evidence="10">
    <location>
        <begin position="1181"/>
        <end position="1194"/>
    </location>
</feature>
<evidence type="ECO:0000256" key="2">
    <source>
        <dbReference type="ARBA" id="ARBA00009889"/>
    </source>
</evidence>
<comment type="similarity">
    <text evidence="2 9">Belongs to the DEAD box helicase family. DEAH subfamily. FANCM sub-subfamily.</text>
</comment>
<evidence type="ECO:0000256" key="3">
    <source>
        <dbReference type="ARBA" id="ARBA00022741"/>
    </source>
</evidence>
<feature type="region of interest" description="Disordered" evidence="10">
    <location>
        <begin position="1231"/>
        <end position="1358"/>
    </location>
</feature>
<dbReference type="PROSITE" id="PS51194">
    <property type="entry name" value="HELICASE_CTER"/>
    <property type="match status" value="1"/>
</dbReference>
<feature type="compositionally biased region" description="Basic residues" evidence="10">
    <location>
        <begin position="1202"/>
        <end position="1212"/>
    </location>
</feature>
<dbReference type="PANTHER" id="PTHR14025">
    <property type="entry name" value="FANCONI ANEMIA GROUP M FANCM FAMILY MEMBER"/>
    <property type="match status" value="1"/>
</dbReference>
<name>A0A0F7SK13_PHARH</name>
<feature type="compositionally biased region" description="Polar residues" evidence="10">
    <location>
        <begin position="1268"/>
        <end position="1292"/>
    </location>
</feature>
<feature type="compositionally biased region" description="Polar residues" evidence="10">
    <location>
        <begin position="29"/>
        <end position="40"/>
    </location>
</feature>
<evidence type="ECO:0000313" key="13">
    <source>
        <dbReference type="EMBL" id="CDZ98028.1"/>
    </source>
</evidence>
<feature type="domain" description="Helicase ATP-binding" evidence="11">
    <location>
        <begin position="235"/>
        <end position="403"/>
    </location>
</feature>
<comment type="catalytic activity">
    <reaction evidence="8 9">
        <text>ATP + H2O = ADP + phosphate + H(+)</text>
        <dbReference type="Rhea" id="RHEA:13065"/>
        <dbReference type="ChEBI" id="CHEBI:15377"/>
        <dbReference type="ChEBI" id="CHEBI:15378"/>
        <dbReference type="ChEBI" id="CHEBI:30616"/>
        <dbReference type="ChEBI" id="CHEBI:43474"/>
        <dbReference type="ChEBI" id="CHEBI:456216"/>
        <dbReference type="EC" id="3.6.4.12"/>
    </reaction>
</comment>
<dbReference type="InterPro" id="IPR027417">
    <property type="entry name" value="P-loop_NTPase"/>
</dbReference>
<feature type="region of interest" description="Disordered" evidence="10">
    <location>
        <begin position="25"/>
        <end position="56"/>
    </location>
</feature>
<dbReference type="SMART" id="SM00487">
    <property type="entry name" value="DEXDc"/>
    <property type="match status" value="1"/>
</dbReference>
<keyword evidence="4" id="KW-0378">Hydrolase</keyword>
<evidence type="ECO:0000256" key="1">
    <source>
        <dbReference type="ARBA" id="ARBA00004123"/>
    </source>
</evidence>
<dbReference type="InterPro" id="IPR006935">
    <property type="entry name" value="Helicase/UvrB_N"/>
</dbReference>
<dbReference type="GO" id="GO:0016887">
    <property type="term" value="F:ATP hydrolysis activity"/>
    <property type="evidence" value="ECO:0007669"/>
    <property type="project" value="RHEA"/>
</dbReference>
<proteinExistence type="inferred from homology"/>
<keyword evidence="7" id="KW-0539">Nucleus</keyword>
<dbReference type="InterPro" id="IPR001650">
    <property type="entry name" value="Helicase_C-like"/>
</dbReference>
<comment type="function">
    <text evidence="9">ATP-dependent DNA helicase involved in DNA damage repair by homologous recombination and in genome maintenance. Capable of unwinding D-loops. Plays a role in limiting crossover recombinants during mitotic DNA double-strand break (DSB) repair. Component of a FANCM-MHF complex which promotes gene conversion at blocked replication forks, probably by reversal of the stalled fork.</text>
</comment>
<dbReference type="Pfam" id="PF04851">
    <property type="entry name" value="ResIII"/>
    <property type="match status" value="1"/>
</dbReference>
<dbReference type="InterPro" id="IPR014001">
    <property type="entry name" value="Helicase_ATP-bd"/>
</dbReference>
<dbReference type="FunFam" id="3.40.50.300:FF:000861">
    <property type="entry name" value="Fanconi anemia, complementation group M"/>
    <property type="match status" value="1"/>
</dbReference>
<dbReference type="GO" id="GO:0000400">
    <property type="term" value="F:four-way junction DNA binding"/>
    <property type="evidence" value="ECO:0007669"/>
    <property type="project" value="TreeGrafter"/>
</dbReference>
<feature type="compositionally biased region" description="Basic residues" evidence="10">
    <location>
        <begin position="764"/>
        <end position="773"/>
    </location>
</feature>
<feature type="region of interest" description="Disordered" evidence="10">
    <location>
        <begin position="881"/>
        <end position="900"/>
    </location>
</feature>
<evidence type="ECO:0000256" key="5">
    <source>
        <dbReference type="ARBA" id="ARBA00022806"/>
    </source>
</evidence>
<dbReference type="CDD" id="cd18033">
    <property type="entry name" value="DEXDc_FANCM"/>
    <property type="match status" value="1"/>
</dbReference>
<dbReference type="GO" id="GO:0036297">
    <property type="term" value="P:interstrand cross-link repair"/>
    <property type="evidence" value="ECO:0007669"/>
    <property type="project" value="UniProtKB-ARBA"/>
</dbReference>
<dbReference type="InterPro" id="IPR039686">
    <property type="entry name" value="FANCM/Mph1-like_ID"/>
</dbReference>
<protein>
    <recommendedName>
        <fullName evidence="9">ATP-dependent DNA helicase</fullName>
        <ecNumber evidence="9">3.6.4.12</ecNumber>
    </recommendedName>
</protein>
<evidence type="ECO:0000256" key="9">
    <source>
        <dbReference type="RuleBase" id="RU367027"/>
    </source>
</evidence>
<organism evidence="13">
    <name type="scientific">Phaffia rhodozyma</name>
    <name type="common">Yeast</name>
    <name type="synonym">Xanthophyllomyces dendrorhous</name>
    <dbReference type="NCBI Taxonomy" id="264483"/>
    <lineage>
        <taxon>Eukaryota</taxon>
        <taxon>Fungi</taxon>
        <taxon>Dikarya</taxon>
        <taxon>Basidiomycota</taxon>
        <taxon>Agaricomycotina</taxon>
        <taxon>Tremellomycetes</taxon>
        <taxon>Cystofilobasidiales</taxon>
        <taxon>Mrakiaceae</taxon>
        <taxon>Phaffia</taxon>
    </lineage>
</organism>
<dbReference type="EMBL" id="LN483273">
    <property type="protein sequence ID" value="CDZ98028.1"/>
    <property type="molecule type" value="Genomic_DNA"/>
</dbReference>
<feature type="region of interest" description="Disordered" evidence="10">
    <location>
        <begin position="168"/>
        <end position="192"/>
    </location>
</feature>
<evidence type="ECO:0000256" key="4">
    <source>
        <dbReference type="ARBA" id="ARBA00022801"/>
    </source>
</evidence>
<comment type="subcellular location">
    <subcellularLocation>
        <location evidence="1 9">Nucleus</location>
    </subcellularLocation>
</comment>
<reference evidence="13" key="1">
    <citation type="submission" date="2014-08" db="EMBL/GenBank/DDBJ databases">
        <authorList>
            <person name="Sharma Rahul"/>
            <person name="Thines Marco"/>
        </authorList>
    </citation>
    <scope>NUCLEOTIDE SEQUENCE</scope>
</reference>
<dbReference type="GO" id="GO:0045003">
    <property type="term" value="P:double-strand break repair via synthesis-dependent strand annealing"/>
    <property type="evidence" value="ECO:0007669"/>
    <property type="project" value="TreeGrafter"/>
</dbReference>
<feature type="region of interest" description="Disordered" evidence="10">
    <location>
        <begin position="924"/>
        <end position="977"/>
    </location>
</feature>
<keyword evidence="5 13" id="KW-0347">Helicase</keyword>
<dbReference type="Pfam" id="PF00271">
    <property type="entry name" value="Helicase_C"/>
    <property type="match status" value="1"/>
</dbReference>
<dbReference type="SMART" id="SM00490">
    <property type="entry name" value="HELICc"/>
    <property type="match status" value="1"/>
</dbReference>
<feature type="compositionally biased region" description="Acidic residues" evidence="10">
    <location>
        <begin position="925"/>
        <end position="934"/>
    </location>
</feature>
<dbReference type="PROSITE" id="PS51192">
    <property type="entry name" value="HELICASE_ATP_BIND_1"/>
    <property type="match status" value="1"/>
</dbReference>
<feature type="region of interest" description="Disordered" evidence="10">
    <location>
        <begin position="755"/>
        <end position="784"/>
    </location>
</feature>
<dbReference type="PANTHER" id="PTHR14025:SF20">
    <property type="entry name" value="FANCONI ANEMIA GROUP M PROTEIN"/>
    <property type="match status" value="1"/>
</dbReference>
<accession>A0A0F7SK13</accession>
<feature type="compositionally biased region" description="Acidic residues" evidence="10">
    <location>
        <begin position="1344"/>
        <end position="1358"/>
    </location>
</feature>
<evidence type="ECO:0000256" key="7">
    <source>
        <dbReference type="ARBA" id="ARBA00023242"/>
    </source>
</evidence>
<feature type="compositionally biased region" description="Low complexity" evidence="10">
    <location>
        <begin position="1156"/>
        <end position="1169"/>
    </location>
</feature>
<feature type="domain" description="Helicase C-terminal" evidence="12">
    <location>
        <begin position="563"/>
        <end position="732"/>
    </location>
</feature>
<dbReference type="GO" id="GO:0005524">
    <property type="term" value="F:ATP binding"/>
    <property type="evidence" value="ECO:0007669"/>
    <property type="project" value="UniProtKB-UniRule"/>
</dbReference>
<comment type="subunit">
    <text evidence="9">Interacts with the MHF histone-fold complex to form the FANCM-MHF complex.</text>
</comment>